<dbReference type="SMART" id="SM00387">
    <property type="entry name" value="HATPase_c"/>
    <property type="match status" value="1"/>
</dbReference>
<keyword evidence="8" id="KW-1133">Transmembrane helix</keyword>
<evidence type="ECO:0000313" key="10">
    <source>
        <dbReference type="EMBL" id="MDR7301153.1"/>
    </source>
</evidence>
<comment type="caution">
    <text evidence="10">The sequence shown here is derived from an EMBL/GenBank/DDBJ whole genome shotgun (WGS) entry which is preliminary data.</text>
</comment>
<dbReference type="InterPro" id="IPR036890">
    <property type="entry name" value="HATPase_C_sf"/>
</dbReference>
<feature type="region of interest" description="Disordered" evidence="7">
    <location>
        <begin position="267"/>
        <end position="290"/>
    </location>
</feature>
<dbReference type="GO" id="GO:0004673">
    <property type="term" value="F:protein histidine kinase activity"/>
    <property type="evidence" value="ECO:0007669"/>
    <property type="project" value="UniProtKB-EC"/>
</dbReference>
<evidence type="ECO:0000256" key="6">
    <source>
        <dbReference type="ARBA" id="ARBA00023012"/>
    </source>
</evidence>
<keyword evidence="6" id="KW-0902">Two-component regulatory system</keyword>
<feature type="domain" description="Histidine kinase" evidence="9">
    <location>
        <begin position="287"/>
        <end position="488"/>
    </location>
</feature>
<dbReference type="PANTHER" id="PTHR44936">
    <property type="entry name" value="SENSOR PROTEIN CREC"/>
    <property type="match status" value="1"/>
</dbReference>
<feature type="transmembrane region" description="Helical" evidence="8">
    <location>
        <begin position="114"/>
        <end position="133"/>
    </location>
</feature>
<evidence type="ECO:0000259" key="9">
    <source>
        <dbReference type="PROSITE" id="PS50109"/>
    </source>
</evidence>
<dbReference type="InterPro" id="IPR050980">
    <property type="entry name" value="2C_sensor_his_kinase"/>
</dbReference>
<evidence type="ECO:0000256" key="1">
    <source>
        <dbReference type="ARBA" id="ARBA00000085"/>
    </source>
</evidence>
<dbReference type="Pfam" id="PF02518">
    <property type="entry name" value="HATPase_c"/>
    <property type="match status" value="1"/>
</dbReference>
<proteinExistence type="predicted"/>
<feature type="region of interest" description="Disordered" evidence="7">
    <location>
        <begin position="532"/>
        <end position="552"/>
    </location>
</feature>
<feature type="transmembrane region" description="Helical" evidence="8">
    <location>
        <begin position="85"/>
        <end position="102"/>
    </location>
</feature>
<dbReference type="InterPro" id="IPR005467">
    <property type="entry name" value="His_kinase_dom"/>
</dbReference>
<dbReference type="RefSeq" id="WP_310271120.1">
    <property type="nucleotide sequence ID" value="NZ_JAVDXW010000001.1"/>
</dbReference>
<keyword evidence="8" id="KW-0472">Membrane</keyword>
<dbReference type="EC" id="2.7.13.3" evidence="2"/>
<evidence type="ECO:0000256" key="3">
    <source>
        <dbReference type="ARBA" id="ARBA00022553"/>
    </source>
</evidence>
<reference evidence="10" key="1">
    <citation type="submission" date="2023-07" db="EMBL/GenBank/DDBJ databases">
        <title>Sequencing the genomes of 1000 actinobacteria strains.</title>
        <authorList>
            <person name="Klenk H.-P."/>
        </authorList>
    </citation>
    <scope>NUCLEOTIDE SEQUENCE</scope>
    <source>
        <strain evidence="10">DSM 45977</strain>
    </source>
</reference>
<evidence type="ECO:0000256" key="5">
    <source>
        <dbReference type="ARBA" id="ARBA00022777"/>
    </source>
</evidence>
<gene>
    <name evidence="10" type="ORF">JOF55_001334</name>
</gene>
<keyword evidence="4 10" id="KW-0808">Transferase</keyword>
<evidence type="ECO:0000313" key="11">
    <source>
        <dbReference type="Proteomes" id="UP001180845"/>
    </source>
</evidence>
<evidence type="ECO:0000256" key="7">
    <source>
        <dbReference type="SAM" id="MobiDB-lite"/>
    </source>
</evidence>
<dbReference type="SUPFAM" id="SSF55874">
    <property type="entry name" value="ATPase domain of HSP90 chaperone/DNA topoisomerase II/histidine kinase"/>
    <property type="match status" value="1"/>
</dbReference>
<dbReference type="Proteomes" id="UP001180845">
    <property type="component" value="Unassembled WGS sequence"/>
</dbReference>
<dbReference type="PANTHER" id="PTHR44936:SF9">
    <property type="entry name" value="SENSOR PROTEIN CREC"/>
    <property type="match status" value="1"/>
</dbReference>
<keyword evidence="5 10" id="KW-0418">Kinase</keyword>
<evidence type="ECO:0000256" key="8">
    <source>
        <dbReference type="SAM" id="Phobius"/>
    </source>
</evidence>
<feature type="transmembrane region" description="Helical" evidence="8">
    <location>
        <begin position="145"/>
        <end position="164"/>
    </location>
</feature>
<dbReference type="Gene3D" id="3.30.565.10">
    <property type="entry name" value="Histidine kinase-like ATPase, C-terminal domain"/>
    <property type="match status" value="1"/>
</dbReference>
<keyword evidence="8" id="KW-0812">Transmembrane</keyword>
<feature type="transmembrane region" description="Helical" evidence="8">
    <location>
        <begin position="235"/>
        <end position="256"/>
    </location>
</feature>
<comment type="catalytic activity">
    <reaction evidence="1">
        <text>ATP + protein L-histidine = ADP + protein N-phospho-L-histidine.</text>
        <dbReference type="EC" id="2.7.13.3"/>
    </reaction>
</comment>
<keyword evidence="11" id="KW-1185">Reference proteome</keyword>
<keyword evidence="3" id="KW-0597">Phosphoprotein</keyword>
<protein>
    <recommendedName>
        <fullName evidence="2">histidine kinase</fullName>
        <ecNumber evidence="2">2.7.13.3</ecNumber>
    </recommendedName>
</protein>
<feature type="transmembrane region" description="Helical" evidence="8">
    <location>
        <begin position="203"/>
        <end position="223"/>
    </location>
</feature>
<dbReference type="AlphaFoldDB" id="A0AAE4CNY2"/>
<evidence type="ECO:0000256" key="4">
    <source>
        <dbReference type="ARBA" id="ARBA00022679"/>
    </source>
</evidence>
<dbReference type="PROSITE" id="PS50109">
    <property type="entry name" value="HIS_KIN"/>
    <property type="match status" value="1"/>
</dbReference>
<feature type="transmembrane region" description="Helical" evidence="8">
    <location>
        <begin position="20"/>
        <end position="40"/>
    </location>
</feature>
<organism evidence="10 11">
    <name type="scientific">Haloactinomyces albus</name>
    <dbReference type="NCBI Taxonomy" id="1352928"/>
    <lineage>
        <taxon>Bacteria</taxon>
        <taxon>Bacillati</taxon>
        <taxon>Actinomycetota</taxon>
        <taxon>Actinomycetes</taxon>
        <taxon>Actinopolysporales</taxon>
        <taxon>Actinopolysporaceae</taxon>
        <taxon>Haloactinomyces</taxon>
    </lineage>
</organism>
<feature type="transmembrane region" description="Helical" evidence="8">
    <location>
        <begin position="176"/>
        <end position="196"/>
    </location>
</feature>
<evidence type="ECO:0000256" key="2">
    <source>
        <dbReference type="ARBA" id="ARBA00012438"/>
    </source>
</evidence>
<dbReference type="InterPro" id="IPR003594">
    <property type="entry name" value="HATPase_dom"/>
</dbReference>
<sequence>MDALSVGRVRRVLGSRGGALFVDLLGVVIVTAGFLGLTLGPVRTLWPAEQSYLVITMLAAATAAGAGVLAELVTRMSGRWQDARIAAALFVYGLVVVPTTTVDPGPEADVVALQTARFVASVGVAVLLALSLWPRGPKTKATAWPSALVISTIVLVVGMSAARFPAEATDLLTNMAGRGSVEGYVLVGVVMVGFGFARRQRTFWRIGLGVLVLAAAQGALRVGSADVSDPYLPFAVLRVAGLGVVLAAVGMHAAVLSRAERVRQDAERAQLRAMQDEEQRRRAQNDERDHEMRNALVGLSGAARLLGPDGAALPANDQGELHTAVESELERLRALLERSGRRSAEQGAELAPLLRQLVMIRRTAGTDIELQVPEALRTTVSSSTLSQVLTNLLANCERHAPGAQVRIHAAEVGRTLRIEVSDDGPGLAPGTEELVVQRQFGDQRNGGSGLGLHVCADLLREEGGSLTMLPSTRGRPGCTVVVEVPASATEPDAASAARPDEAVTAHEAETTTAHAEKTQPINKARLMSLRRVTRSAPAAAPQDRACIGRETS</sequence>
<dbReference type="EMBL" id="JAVDXW010000001">
    <property type="protein sequence ID" value="MDR7301153.1"/>
    <property type="molecule type" value="Genomic_DNA"/>
</dbReference>
<feature type="transmembrane region" description="Helical" evidence="8">
    <location>
        <begin position="52"/>
        <end position="73"/>
    </location>
</feature>
<name>A0AAE4CNY2_9ACTN</name>
<accession>A0AAE4CNY2</accession>
<dbReference type="GO" id="GO:0000160">
    <property type="term" value="P:phosphorelay signal transduction system"/>
    <property type="evidence" value="ECO:0007669"/>
    <property type="project" value="UniProtKB-KW"/>
</dbReference>